<dbReference type="CDD" id="cd02540">
    <property type="entry name" value="GT2_GlmU_N_bac"/>
    <property type="match status" value="1"/>
</dbReference>
<comment type="similarity">
    <text evidence="1">In the C-terminal section; belongs to the transferase hexapeptide repeat family.</text>
</comment>
<accession>A0A1F6WXM8</accession>
<evidence type="ECO:0000256" key="4">
    <source>
        <dbReference type="ARBA" id="ARBA00022695"/>
    </source>
</evidence>
<comment type="catalytic activity">
    <reaction evidence="6">
        <text>alpha-D-glucosamine 1-phosphate + acetyl-CoA = N-acetyl-alpha-D-glucosamine 1-phosphate + CoA + H(+)</text>
        <dbReference type="Rhea" id="RHEA:13725"/>
        <dbReference type="ChEBI" id="CHEBI:15378"/>
        <dbReference type="ChEBI" id="CHEBI:57287"/>
        <dbReference type="ChEBI" id="CHEBI:57288"/>
        <dbReference type="ChEBI" id="CHEBI:57776"/>
        <dbReference type="ChEBI" id="CHEBI:58516"/>
        <dbReference type="EC" id="2.3.1.157"/>
    </reaction>
</comment>
<dbReference type="AlphaFoldDB" id="A0A1F6WXM8"/>
<dbReference type="InterPro" id="IPR025877">
    <property type="entry name" value="MobA-like_NTP_Trfase"/>
</dbReference>
<sequence length="250" mass="28336">MSDKIKIIILAGGKGERMQSSEPKALAVFKGKTFLQHILNTILSLHLPNKPIIVIGHKKERIKEVLGNDHEYVEQKQQLGTGHAVKSAQNAIHPNHKIILVLSADQPLISQETIEHIISKHIEKNPSITIGTVVVPDFSEWRNGMEHFGRIIRGTDGLIKKIVEFKDATDEEKKIKELNPALYAFDSEWLLNNIDKIKNENAKKEFYLTDLIKIACNQNRKIETVPIVNIIEGLQPNTKEELDILERLTV</sequence>
<dbReference type="GO" id="GO:0019134">
    <property type="term" value="F:glucosamine-1-phosphate N-acetyltransferase activity"/>
    <property type="evidence" value="ECO:0007669"/>
    <property type="project" value="UniProtKB-EC"/>
</dbReference>
<dbReference type="GO" id="GO:0003977">
    <property type="term" value="F:UDP-N-acetylglucosamine diphosphorylase activity"/>
    <property type="evidence" value="ECO:0007669"/>
    <property type="project" value="UniProtKB-EC"/>
</dbReference>
<dbReference type="InterPro" id="IPR050065">
    <property type="entry name" value="GlmU-like"/>
</dbReference>
<evidence type="ECO:0000256" key="8">
    <source>
        <dbReference type="ARBA" id="ARBA00049628"/>
    </source>
</evidence>
<evidence type="ECO:0000256" key="7">
    <source>
        <dbReference type="ARBA" id="ARBA00048493"/>
    </source>
</evidence>
<evidence type="ECO:0000256" key="6">
    <source>
        <dbReference type="ARBA" id="ARBA00048247"/>
    </source>
</evidence>
<evidence type="ECO:0000256" key="5">
    <source>
        <dbReference type="ARBA" id="ARBA00023315"/>
    </source>
</evidence>
<evidence type="ECO:0000313" key="11">
    <source>
        <dbReference type="Proteomes" id="UP000176187"/>
    </source>
</evidence>
<evidence type="ECO:0000313" key="10">
    <source>
        <dbReference type="EMBL" id="OGI86620.1"/>
    </source>
</evidence>
<dbReference type="Gene3D" id="3.90.550.10">
    <property type="entry name" value="Spore Coat Polysaccharide Biosynthesis Protein SpsA, Chain A"/>
    <property type="match status" value="1"/>
</dbReference>
<dbReference type="Pfam" id="PF12804">
    <property type="entry name" value="NTP_transf_3"/>
    <property type="match status" value="1"/>
</dbReference>
<feature type="domain" description="MobA-like NTP transferase" evidence="9">
    <location>
        <begin position="8"/>
        <end position="128"/>
    </location>
</feature>
<evidence type="ECO:0000256" key="1">
    <source>
        <dbReference type="ARBA" id="ARBA00007707"/>
    </source>
</evidence>
<keyword evidence="3" id="KW-0808">Transferase</keyword>
<dbReference type="STRING" id="1801774.A3A05_03520"/>
<reference evidence="10 11" key="1">
    <citation type="journal article" date="2016" name="Nat. Commun.">
        <title>Thousands of microbial genomes shed light on interconnected biogeochemical processes in an aquifer system.</title>
        <authorList>
            <person name="Anantharaman K."/>
            <person name="Brown C.T."/>
            <person name="Hug L.A."/>
            <person name="Sharon I."/>
            <person name="Castelle C.J."/>
            <person name="Probst A.J."/>
            <person name="Thomas B.C."/>
            <person name="Singh A."/>
            <person name="Wilkins M.J."/>
            <person name="Karaoz U."/>
            <person name="Brodie E.L."/>
            <person name="Williams K.H."/>
            <person name="Hubbard S.S."/>
            <person name="Banfield J.F."/>
        </authorList>
    </citation>
    <scope>NUCLEOTIDE SEQUENCE [LARGE SCALE GENOMIC DNA]</scope>
</reference>
<dbReference type="Proteomes" id="UP000176187">
    <property type="component" value="Unassembled WGS sequence"/>
</dbReference>
<organism evidence="10 11">
    <name type="scientific">Candidatus Nomurabacteria bacterium RIFCSPLOWO2_01_FULL_41_12</name>
    <dbReference type="NCBI Taxonomy" id="1801774"/>
    <lineage>
        <taxon>Bacteria</taxon>
        <taxon>Candidatus Nomuraibacteriota</taxon>
    </lineage>
</organism>
<comment type="catalytic activity">
    <reaction evidence="7">
        <text>N-acetyl-alpha-D-glucosamine 1-phosphate + UTP + H(+) = UDP-N-acetyl-alpha-D-glucosamine + diphosphate</text>
        <dbReference type="Rhea" id="RHEA:13509"/>
        <dbReference type="ChEBI" id="CHEBI:15378"/>
        <dbReference type="ChEBI" id="CHEBI:33019"/>
        <dbReference type="ChEBI" id="CHEBI:46398"/>
        <dbReference type="ChEBI" id="CHEBI:57705"/>
        <dbReference type="ChEBI" id="CHEBI:57776"/>
        <dbReference type="EC" id="2.7.7.23"/>
    </reaction>
</comment>
<gene>
    <name evidence="10" type="ORF">A3A05_03520</name>
</gene>
<comment type="function">
    <text evidence="8">Catalyzes the last two sequential reactions in the de novo biosynthetic pathway for UDP-N-acetylglucosamine (UDP-GlcNAc). The C-terminal domain catalyzes the transfer of acetyl group from acetyl coenzyme A to glucosamine-1-phosphate (GlcN-1-P) to produce N-acetylglucosamine-1-phosphate (GlcNAc-1-P), which is converted into UDP-GlcNAc by the transfer of uridine 5-monophosphate (from uridine 5-triphosphate), a reaction catalyzed by the N-terminal domain.</text>
</comment>
<dbReference type="PANTHER" id="PTHR43584">
    <property type="entry name" value="NUCLEOTIDYL TRANSFERASE"/>
    <property type="match status" value="1"/>
</dbReference>
<keyword evidence="5" id="KW-0012">Acyltransferase</keyword>
<dbReference type="PANTHER" id="PTHR43584:SF3">
    <property type="entry name" value="BIFUNCTIONAL PROTEIN GLMU"/>
    <property type="match status" value="1"/>
</dbReference>
<protein>
    <recommendedName>
        <fullName evidence="9">MobA-like NTP transferase domain-containing protein</fullName>
    </recommendedName>
</protein>
<name>A0A1F6WXM8_9BACT</name>
<evidence type="ECO:0000259" key="9">
    <source>
        <dbReference type="Pfam" id="PF12804"/>
    </source>
</evidence>
<dbReference type="EMBL" id="MFUY01000001">
    <property type="protein sequence ID" value="OGI86620.1"/>
    <property type="molecule type" value="Genomic_DNA"/>
</dbReference>
<evidence type="ECO:0000256" key="3">
    <source>
        <dbReference type="ARBA" id="ARBA00022679"/>
    </source>
</evidence>
<dbReference type="SUPFAM" id="SSF53448">
    <property type="entry name" value="Nucleotide-diphospho-sugar transferases"/>
    <property type="match status" value="1"/>
</dbReference>
<comment type="caution">
    <text evidence="10">The sequence shown here is derived from an EMBL/GenBank/DDBJ whole genome shotgun (WGS) entry which is preliminary data.</text>
</comment>
<dbReference type="InterPro" id="IPR029044">
    <property type="entry name" value="Nucleotide-diphossugar_trans"/>
</dbReference>
<proteinExistence type="inferred from homology"/>
<comment type="similarity">
    <text evidence="2">In the N-terminal section; belongs to the N-acetylglucosamine-1-phosphate uridyltransferase family.</text>
</comment>
<keyword evidence="4" id="KW-0548">Nucleotidyltransferase</keyword>
<evidence type="ECO:0000256" key="2">
    <source>
        <dbReference type="ARBA" id="ARBA00007947"/>
    </source>
</evidence>